<reference evidence="1" key="2">
    <citation type="journal article" date="2015" name="Data Brief">
        <title>Shoot transcriptome of the giant reed, Arundo donax.</title>
        <authorList>
            <person name="Barrero R.A."/>
            <person name="Guerrero F.D."/>
            <person name="Moolhuijzen P."/>
            <person name="Goolsby J.A."/>
            <person name="Tidwell J."/>
            <person name="Bellgard S.E."/>
            <person name="Bellgard M.I."/>
        </authorList>
    </citation>
    <scope>NUCLEOTIDE SEQUENCE</scope>
    <source>
        <tissue evidence="1">Shoot tissue taken approximately 20 cm above the soil surface</tissue>
    </source>
</reference>
<accession>A0A0A9FI50</accession>
<name>A0A0A9FI50_ARUDO</name>
<evidence type="ECO:0000313" key="1">
    <source>
        <dbReference type="EMBL" id="JAE09806.1"/>
    </source>
</evidence>
<dbReference type="AlphaFoldDB" id="A0A0A9FI50"/>
<protein>
    <submittedName>
        <fullName evidence="1">Uncharacterized protein</fullName>
    </submittedName>
</protein>
<sequence length="60" mass="6856">MQLHGPSFTSVEVGSILLRKYQISMKLLQRLRATRALGRSAQHLFAAKCRLQFLCYCSEV</sequence>
<reference evidence="1" key="1">
    <citation type="submission" date="2014-09" db="EMBL/GenBank/DDBJ databases">
        <authorList>
            <person name="Magalhaes I.L.F."/>
            <person name="Oliveira U."/>
            <person name="Santos F.R."/>
            <person name="Vidigal T.H.D.A."/>
            <person name="Brescovit A.D."/>
            <person name="Santos A.J."/>
        </authorList>
    </citation>
    <scope>NUCLEOTIDE SEQUENCE</scope>
    <source>
        <tissue evidence="1">Shoot tissue taken approximately 20 cm above the soil surface</tissue>
    </source>
</reference>
<organism evidence="1">
    <name type="scientific">Arundo donax</name>
    <name type="common">Giant reed</name>
    <name type="synonym">Donax arundinaceus</name>
    <dbReference type="NCBI Taxonomy" id="35708"/>
    <lineage>
        <taxon>Eukaryota</taxon>
        <taxon>Viridiplantae</taxon>
        <taxon>Streptophyta</taxon>
        <taxon>Embryophyta</taxon>
        <taxon>Tracheophyta</taxon>
        <taxon>Spermatophyta</taxon>
        <taxon>Magnoliopsida</taxon>
        <taxon>Liliopsida</taxon>
        <taxon>Poales</taxon>
        <taxon>Poaceae</taxon>
        <taxon>PACMAD clade</taxon>
        <taxon>Arundinoideae</taxon>
        <taxon>Arundineae</taxon>
        <taxon>Arundo</taxon>
    </lineage>
</organism>
<dbReference type="EMBL" id="GBRH01188090">
    <property type="protein sequence ID" value="JAE09806.1"/>
    <property type="molecule type" value="Transcribed_RNA"/>
</dbReference>
<proteinExistence type="predicted"/>